<dbReference type="SUPFAM" id="SSF57701">
    <property type="entry name" value="Zn2/Cys6 DNA-binding domain"/>
    <property type="match status" value="1"/>
</dbReference>
<keyword evidence="4" id="KW-0539">Nucleus</keyword>
<organism evidence="7 8">
    <name type="scientific">Rhizoctonia solani</name>
    <dbReference type="NCBI Taxonomy" id="456999"/>
    <lineage>
        <taxon>Eukaryota</taxon>
        <taxon>Fungi</taxon>
        <taxon>Dikarya</taxon>
        <taxon>Basidiomycota</taxon>
        <taxon>Agaricomycotina</taxon>
        <taxon>Agaricomycetes</taxon>
        <taxon>Cantharellales</taxon>
        <taxon>Ceratobasidiaceae</taxon>
        <taxon>Rhizoctonia</taxon>
    </lineage>
</organism>
<dbReference type="GO" id="GO:0008270">
    <property type="term" value="F:zinc ion binding"/>
    <property type="evidence" value="ECO:0007669"/>
    <property type="project" value="InterPro"/>
</dbReference>
<feature type="compositionally biased region" description="Polar residues" evidence="5">
    <location>
        <begin position="141"/>
        <end position="154"/>
    </location>
</feature>
<dbReference type="GO" id="GO:0000981">
    <property type="term" value="F:DNA-binding transcription factor activity, RNA polymerase II-specific"/>
    <property type="evidence" value="ECO:0007669"/>
    <property type="project" value="InterPro"/>
</dbReference>
<dbReference type="Gene3D" id="4.10.240.10">
    <property type="entry name" value="Zn(2)-C6 fungal-type DNA-binding domain"/>
    <property type="match status" value="1"/>
</dbReference>
<evidence type="ECO:0000256" key="4">
    <source>
        <dbReference type="ARBA" id="ARBA00023242"/>
    </source>
</evidence>
<dbReference type="EMBL" id="CAJMWR010000859">
    <property type="protein sequence ID" value="CAE6405526.1"/>
    <property type="molecule type" value="Genomic_DNA"/>
</dbReference>
<gene>
    <name evidence="7" type="ORF">RDB_LOCUS39958</name>
</gene>
<evidence type="ECO:0000313" key="7">
    <source>
        <dbReference type="EMBL" id="CAE6405526.1"/>
    </source>
</evidence>
<evidence type="ECO:0000259" key="6">
    <source>
        <dbReference type="PROSITE" id="PS50048"/>
    </source>
</evidence>
<dbReference type="InterPro" id="IPR036864">
    <property type="entry name" value="Zn2-C6_fun-type_DNA-bd_sf"/>
</dbReference>
<dbReference type="PROSITE" id="PS00463">
    <property type="entry name" value="ZN2_CY6_FUNGAL_1"/>
    <property type="match status" value="1"/>
</dbReference>
<evidence type="ECO:0000256" key="5">
    <source>
        <dbReference type="SAM" id="MobiDB-lite"/>
    </source>
</evidence>
<dbReference type="CDD" id="cd00067">
    <property type="entry name" value="GAL4"/>
    <property type="match status" value="1"/>
</dbReference>
<sequence>MFHIASLPGPPPSSCRTCRKRRKKCDQSKPSCNSCLKGGYECLGYDYNHPRVKIHRDHSDASPITILVDESIPKPSDCLTTGLPNNSQDTTDARRDHVLTRSILGAALRYRARGSEPTPATDNSLAEGSLRDFNRSWPQDQSRSVTYSVPSTHQPAFARSSSSEAPRARNAEDTLIEEIGAICQSIPPSIYDMQTVREDHFARVAREYAFQALSLWFLSPLPKIRDSIASQTIGRRTVRAMYFEATTFQLLSQDLQNGSATIKKLVDWIDRYGQKLATDFRRNSSPSDMIDCFNAHLELVLLKFMMLDGISAYTLQRTALPMFLSLVTAEPSLLVDQPNGSLAVSFVNTLRSPRHELARFVCNDVILPFLLGVPPLAEYAYDSTCGHDQFEWVMESPSHSYRSSLRSTHGELDPKSPSTTGKHSSSALWHGDHPTIRQMCLSFLRAPLRRWLLYEKAGDMWY</sequence>
<feature type="compositionally biased region" description="Polar residues" evidence="5">
    <location>
        <begin position="416"/>
        <end position="427"/>
    </location>
</feature>
<dbReference type="PANTHER" id="PTHR31069">
    <property type="entry name" value="OLEATE-ACTIVATED TRANSCRIPTION FACTOR 1-RELATED"/>
    <property type="match status" value="1"/>
</dbReference>
<dbReference type="GO" id="GO:0003677">
    <property type="term" value="F:DNA binding"/>
    <property type="evidence" value="ECO:0007669"/>
    <property type="project" value="UniProtKB-KW"/>
</dbReference>
<evidence type="ECO:0000256" key="3">
    <source>
        <dbReference type="ARBA" id="ARBA00023163"/>
    </source>
</evidence>
<feature type="compositionally biased region" description="Low complexity" evidence="5">
    <location>
        <begin position="156"/>
        <end position="165"/>
    </location>
</feature>
<evidence type="ECO:0000313" key="8">
    <source>
        <dbReference type="Proteomes" id="UP000663840"/>
    </source>
</evidence>
<dbReference type="PROSITE" id="PS50048">
    <property type="entry name" value="ZN2_CY6_FUNGAL_2"/>
    <property type="match status" value="1"/>
</dbReference>
<protein>
    <recommendedName>
        <fullName evidence="6">Zn(2)-C6 fungal-type domain-containing protein</fullName>
    </recommendedName>
</protein>
<dbReference type="PANTHER" id="PTHR31069:SF32">
    <property type="entry name" value="ARGININE METABOLISM REGULATION PROTEIN II"/>
    <property type="match status" value="1"/>
</dbReference>
<dbReference type="SMART" id="SM00066">
    <property type="entry name" value="GAL4"/>
    <property type="match status" value="1"/>
</dbReference>
<keyword evidence="3" id="KW-0804">Transcription</keyword>
<evidence type="ECO:0000256" key="1">
    <source>
        <dbReference type="ARBA" id="ARBA00023015"/>
    </source>
</evidence>
<evidence type="ECO:0000256" key="2">
    <source>
        <dbReference type="ARBA" id="ARBA00023125"/>
    </source>
</evidence>
<dbReference type="InterPro" id="IPR001138">
    <property type="entry name" value="Zn2Cys6_DnaBD"/>
</dbReference>
<keyword evidence="1" id="KW-0805">Transcription regulation</keyword>
<comment type="caution">
    <text evidence="7">The sequence shown here is derived from an EMBL/GenBank/DDBJ whole genome shotgun (WGS) entry which is preliminary data.</text>
</comment>
<reference evidence="7" key="1">
    <citation type="submission" date="2021-01" db="EMBL/GenBank/DDBJ databases">
        <authorList>
            <person name="Kaushik A."/>
        </authorList>
    </citation>
    <scope>NUCLEOTIDE SEQUENCE</scope>
    <source>
        <strain evidence="7">AG1-1A</strain>
    </source>
</reference>
<accession>A0A8H2WX01</accession>
<dbReference type="Pfam" id="PF00172">
    <property type="entry name" value="Zn_clus"/>
    <property type="match status" value="1"/>
</dbReference>
<name>A0A8H2WX01_9AGAM</name>
<dbReference type="AlphaFoldDB" id="A0A8H2WX01"/>
<feature type="region of interest" description="Disordered" evidence="5">
    <location>
        <begin position="404"/>
        <end position="429"/>
    </location>
</feature>
<dbReference type="InterPro" id="IPR050675">
    <property type="entry name" value="OAF3"/>
</dbReference>
<proteinExistence type="predicted"/>
<feature type="region of interest" description="Disordered" evidence="5">
    <location>
        <begin position="141"/>
        <end position="170"/>
    </location>
</feature>
<keyword evidence="2" id="KW-0238">DNA-binding</keyword>
<feature type="domain" description="Zn(2)-C6 fungal-type" evidence="6">
    <location>
        <begin position="14"/>
        <end position="42"/>
    </location>
</feature>
<dbReference type="Proteomes" id="UP000663840">
    <property type="component" value="Unassembled WGS sequence"/>
</dbReference>